<dbReference type="OrthoDB" id="6039715at2759"/>
<dbReference type="SUPFAM" id="SSF56487">
    <property type="entry name" value="SRCR-like"/>
    <property type="match status" value="1"/>
</dbReference>
<feature type="disulfide bond" evidence="12">
    <location>
        <begin position="101"/>
        <end position="119"/>
    </location>
</feature>
<keyword evidence="14" id="KW-0732">Signal</keyword>
<dbReference type="InterPro" id="IPR036055">
    <property type="entry name" value="LDL_receptor-like_sf"/>
</dbReference>
<keyword evidence="4" id="KW-0677">Repeat</keyword>
<keyword evidence="11" id="KW-0325">Glycoprotein</keyword>
<evidence type="ECO:0000256" key="11">
    <source>
        <dbReference type="ARBA" id="ARBA00023180"/>
    </source>
</evidence>
<keyword evidence="2" id="KW-0645">Protease</keyword>
<dbReference type="KEGG" id="lak:106153377"/>
<keyword evidence="3" id="KW-0812">Transmembrane</keyword>
<dbReference type="GO" id="GO:0005886">
    <property type="term" value="C:plasma membrane"/>
    <property type="evidence" value="ECO:0007669"/>
    <property type="project" value="TreeGrafter"/>
</dbReference>
<dbReference type="InParanoid" id="A0A1S3H9Q2"/>
<evidence type="ECO:0000256" key="2">
    <source>
        <dbReference type="ARBA" id="ARBA00022670"/>
    </source>
</evidence>
<dbReference type="PROSITE" id="PS01209">
    <property type="entry name" value="LDLRA_1"/>
    <property type="match status" value="1"/>
</dbReference>
<evidence type="ECO:0000256" key="7">
    <source>
        <dbReference type="ARBA" id="ARBA00022989"/>
    </source>
</evidence>
<dbReference type="Gene3D" id="4.10.400.10">
    <property type="entry name" value="Low-density Lipoprotein Receptor"/>
    <property type="match status" value="2"/>
</dbReference>
<dbReference type="CDD" id="cd00112">
    <property type="entry name" value="LDLa"/>
    <property type="match status" value="2"/>
</dbReference>
<protein>
    <submittedName>
        <fullName evidence="17">Scavenger receptor cysteine-rich type 1 protein M130-like</fullName>
    </submittedName>
</protein>
<feature type="disulfide bond" evidence="12">
    <location>
        <begin position="94"/>
        <end position="106"/>
    </location>
</feature>
<organism evidence="16 17">
    <name type="scientific">Lingula anatina</name>
    <name type="common">Brachiopod</name>
    <name type="synonym">Lingula unguis</name>
    <dbReference type="NCBI Taxonomy" id="7574"/>
    <lineage>
        <taxon>Eukaryota</taxon>
        <taxon>Metazoa</taxon>
        <taxon>Spiralia</taxon>
        <taxon>Lophotrochozoa</taxon>
        <taxon>Brachiopoda</taxon>
        <taxon>Linguliformea</taxon>
        <taxon>Lingulata</taxon>
        <taxon>Lingulida</taxon>
        <taxon>Linguloidea</taxon>
        <taxon>Lingulidae</taxon>
        <taxon>Lingula</taxon>
    </lineage>
</organism>
<dbReference type="Gene3D" id="3.10.250.10">
    <property type="entry name" value="SRCR-like domain"/>
    <property type="match status" value="1"/>
</dbReference>
<evidence type="ECO:0000256" key="13">
    <source>
        <dbReference type="PROSITE-ProRule" id="PRU00196"/>
    </source>
</evidence>
<evidence type="ECO:0000256" key="1">
    <source>
        <dbReference type="ARBA" id="ARBA00004167"/>
    </source>
</evidence>
<evidence type="ECO:0000256" key="10">
    <source>
        <dbReference type="ARBA" id="ARBA00023170"/>
    </source>
</evidence>
<evidence type="ECO:0000256" key="14">
    <source>
        <dbReference type="SAM" id="SignalP"/>
    </source>
</evidence>
<dbReference type="PRINTS" id="PR00261">
    <property type="entry name" value="LDLRECEPTOR"/>
</dbReference>
<dbReference type="GO" id="GO:0006508">
    <property type="term" value="P:proteolysis"/>
    <property type="evidence" value="ECO:0007669"/>
    <property type="project" value="UniProtKB-KW"/>
</dbReference>
<dbReference type="PANTHER" id="PTHR22722:SF5">
    <property type="entry name" value="LOW-DENSITY LIPOPROTEIN RECEPTOR-RELATED PROTEIN 1B"/>
    <property type="match status" value="1"/>
</dbReference>
<dbReference type="GO" id="GO:0008236">
    <property type="term" value="F:serine-type peptidase activity"/>
    <property type="evidence" value="ECO:0007669"/>
    <property type="project" value="UniProtKB-KW"/>
</dbReference>
<dbReference type="GeneID" id="106153377"/>
<keyword evidence="8" id="KW-0472">Membrane</keyword>
<keyword evidence="9 12" id="KW-1015">Disulfide bond</keyword>
<dbReference type="Pfam" id="PF00057">
    <property type="entry name" value="Ldl_recept_a"/>
    <property type="match status" value="1"/>
</dbReference>
<feature type="signal peptide" evidence="14">
    <location>
        <begin position="1"/>
        <end position="34"/>
    </location>
</feature>
<evidence type="ECO:0000256" key="9">
    <source>
        <dbReference type="ARBA" id="ARBA00023157"/>
    </source>
</evidence>
<dbReference type="InterPro" id="IPR036772">
    <property type="entry name" value="SRCR-like_dom_sf"/>
</dbReference>
<dbReference type="SMART" id="SM00202">
    <property type="entry name" value="SR"/>
    <property type="match status" value="1"/>
</dbReference>
<dbReference type="PANTHER" id="PTHR22722">
    <property type="entry name" value="LOW-DENSITY LIPOPROTEIN RECEPTOR-RELATED PROTEIN 2-RELATED"/>
    <property type="match status" value="1"/>
</dbReference>
<dbReference type="SUPFAM" id="SSF57424">
    <property type="entry name" value="LDL receptor-like module"/>
    <property type="match status" value="2"/>
</dbReference>
<dbReference type="InterPro" id="IPR002172">
    <property type="entry name" value="LDrepeatLR_classA_rpt"/>
</dbReference>
<keyword evidence="7" id="KW-1133">Transmembrane helix</keyword>
<keyword evidence="10" id="KW-0675">Receptor</keyword>
<dbReference type="Proteomes" id="UP000085678">
    <property type="component" value="Unplaced"/>
</dbReference>
<evidence type="ECO:0000313" key="17">
    <source>
        <dbReference type="RefSeq" id="XP_013382738.1"/>
    </source>
</evidence>
<evidence type="ECO:0000259" key="15">
    <source>
        <dbReference type="PROSITE" id="PS50287"/>
    </source>
</evidence>
<name>A0A1S3H9Q2_LINAN</name>
<dbReference type="Pfam" id="PF00530">
    <property type="entry name" value="SRCR"/>
    <property type="match status" value="1"/>
</dbReference>
<dbReference type="GO" id="GO:0043235">
    <property type="term" value="C:receptor complex"/>
    <property type="evidence" value="ECO:0007669"/>
    <property type="project" value="TreeGrafter"/>
</dbReference>
<dbReference type="PROSITE" id="PS50068">
    <property type="entry name" value="LDLRA_2"/>
    <property type="match status" value="2"/>
</dbReference>
<dbReference type="STRING" id="7574.A0A1S3H9Q2"/>
<evidence type="ECO:0000256" key="12">
    <source>
        <dbReference type="PROSITE-ProRule" id="PRU00124"/>
    </source>
</evidence>
<keyword evidence="5" id="KW-0378">Hydrolase</keyword>
<dbReference type="InterPro" id="IPR051221">
    <property type="entry name" value="LDLR-related"/>
</dbReference>
<reference evidence="17" key="1">
    <citation type="submission" date="2025-08" db="UniProtKB">
        <authorList>
            <consortium name="RefSeq"/>
        </authorList>
    </citation>
    <scope>IDENTIFICATION</scope>
    <source>
        <tissue evidence="17">Gonads</tissue>
    </source>
</reference>
<evidence type="ECO:0000256" key="5">
    <source>
        <dbReference type="ARBA" id="ARBA00022801"/>
    </source>
</evidence>
<evidence type="ECO:0000256" key="3">
    <source>
        <dbReference type="ARBA" id="ARBA00022692"/>
    </source>
</evidence>
<dbReference type="RefSeq" id="XP_013382738.1">
    <property type="nucleotide sequence ID" value="XM_013527284.1"/>
</dbReference>
<gene>
    <name evidence="17" type="primary">LOC106153377</name>
</gene>
<evidence type="ECO:0000256" key="4">
    <source>
        <dbReference type="ARBA" id="ARBA00022737"/>
    </source>
</evidence>
<comment type="caution">
    <text evidence="13">Lacks conserved residue(s) required for the propagation of feature annotation.</text>
</comment>
<feature type="domain" description="SRCR" evidence="15">
    <location>
        <begin position="175"/>
        <end position="262"/>
    </location>
</feature>
<comment type="subcellular location">
    <subcellularLocation>
        <location evidence="1">Membrane</location>
        <topology evidence="1">Single-pass membrane protein</topology>
    </subcellularLocation>
</comment>
<feature type="chain" id="PRO_5010383594" evidence="14">
    <location>
        <begin position="35"/>
        <end position="273"/>
    </location>
</feature>
<evidence type="ECO:0000256" key="8">
    <source>
        <dbReference type="ARBA" id="ARBA00023136"/>
    </source>
</evidence>
<keyword evidence="6" id="KW-0720">Serine protease</keyword>
<dbReference type="AlphaFoldDB" id="A0A1S3H9Q2"/>
<dbReference type="GO" id="GO:0005041">
    <property type="term" value="F:low-density lipoprotein particle receptor activity"/>
    <property type="evidence" value="ECO:0007669"/>
    <property type="project" value="TreeGrafter"/>
</dbReference>
<sequence length="273" mass="30681">MPSQHMTSIMERPLVLHFAFWLCSLVFLSDNSNGQIQPSTMTLHSSGSNVCTYKYQVGSTDNYGRVTYTTRYRCCDGWRKHNAFSVQCMVRAKCSGDQFACDNGRCVHKSYICNGNDNCGDGSDERMCGDCPSGYFRCSKDDMCLPRRLYCDQIPDCGGSRSEMPEDEMNCGTIVQLTAPTNTSRFGHVYSGVVSVWHNSGWGSLCDDYMDINDAQVLCRQLGFKNVTRFFTSAKLGQMSLSYPVWLRGLNCDGKPLPQFHLIGKRREEAVIP</sequence>
<evidence type="ECO:0000313" key="16">
    <source>
        <dbReference type="Proteomes" id="UP000085678"/>
    </source>
</evidence>
<proteinExistence type="predicted"/>
<dbReference type="PROSITE" id="PS50287">
    <property type="entry name" value="SRCR_2"/>
    <property type="match status" value="1"/>
</dbReference>
<evidence type="ECO:0000256" key="6">
    <source>
        <dbReference type="ARBA" id="ARBA00022825"/>
    </source>
</evidence>
<feature type="disulfide bond" evidence="12">
    <location>
        <begin position="113"/>
        <end position="128"/>
    </location>
</feature>
<accession>A0A1S3H9Q2</accession>
<keyword evidence="16" id="KW-1185">Reference proteome</keyword>
<dbReference type="SMART" id="SM00192">
    <property type="entry name" value="LDLa"/>
    <property type="match status" value="2"/>
</dbReference>
<dbReference type="InterPro" id="IPR001190">
    <property type="entry name" value="SRCR"/>
</dbReference>
<dbReference type="InterPro" id="IPR023415">
    <property type="entry name" value="LDLR_class-A_CS"/>
</dbReference>